<evidence type="ECO:0000313" key="2">
    <source>
        <dbReference type="EMBL" id="KAF5534416.1"/>
    </source>
</evidence>
<evidence type="ECO:0000256" key="1">
    <source>
        <dbReference type="ARBA" id="ARBA00005564"/>
    </source>
</evidence>
<keyword evidence="3" id="KW-1185">Reference proteome</keyword>
<organism evidence="2 3">
    <name type="scientific">Fusarium mexicanum</name>
    <dbReference type="NCBI Taxonomy" id="751941"/>
    <lineage>
        <taxon>Eukaryota</taxon>
        <taxon>Fungi</taxon>
        <taxon>Dikarya</taxon>
        <taxon>Ascomycota</taxon>
        <taxon>Pezizomycotina</taxon>
        <taxon>Sordariomycetes</taxon>
        <taxon>Hypocreomycetidae</taxon>
        <taxon>Hypocreales</taxon>
        <taxon>Nectriaceae</taxon>
        <taxon>Fusarium</taxon>
        <taxon>Fusarium fujikuroi species complex</taxon>
    </lineage>
</organism>
<evidence type="ECO:0000313" key="3">
    <source>
        <dbReference type="Proteomes" id="UP000522262"/>
    </source>
</evidence>
<dbReference type="InterPro" id="IPR050282">
    <property type="entry name" value="Cycloisomerase_2"/>
</dbReference>
<comment type="caution">
    <text evidence="2">The sequence shown here is derived from an EMBL/GenBank/DDBJ whole genome shotgun (WGS) entry which is preliminary data.</text>
</comment>
<reference evidence="2 3" key="1">
    <citation type="submission" date="2020-05" db="EMBL/GenBank/DDBJ databases">
        <title>Identification and distribution of gene clusters putatively required for synthesis of sphingolipid metabolism inhibitors in phylogenetically diverse species of the filamentous fungus Fusarium.</title>
        <authorList>
            <person name="Kim H.-S."/>
            <person name="Busman M."/>
            <person name="Brown D.W."/>
            <person name="Divon H."/>
            <person name="Uhlig S."/>
            <person name="Proctor R.H."/>
        </authorList>
    </citation>
    <scope>NUCLEOTIDE SEQUENCE [LARGE SCALE GENOMIC DNA]</scope>
    <source>
        <strain evidence="2 3">NRRL 53147</strain>
    </source>
</reference>
<comment type="similarity">
    <text evidence="1">Belongs to the cycloisomerase 2 family.</text>
</comment>
<dbReference type="InterPro" id="IPR015943">
    <property type="entry name" value="WD40/YVTN_repeat-like_dom_sf"/>
</dbReference>
<dbReference type="PANTHER" id="PTHR30344:SF4">
    <property type="entry name" value="CYCLASE, PUTATIVE (AFU_ORTHOLOGUE AFUA_6G11580)-RELATED"/>
    <property type="match status" value="1"/>
</dbReference>
<sequence length="242" mass="26712">MPAIEFGNSYGSSVHHLVSGSYTNKTLFLLAFDTIAKTLTLNATVPGFGLHQFVTSNAAKDRVYATAMSEPPQLFSWSVDENYQFTHLDTVQELYMVPEEEIKNVNKTRAAVLYGAHAFDINVNRKGFVPHLGMNSIFMYDIAENGTATPLSINLSPTEGVGPRNSYSSKDGKLLYVMYTFRSMDAPVTGIRLECVPRDLPNFVKGGDFGCENLASANNVRLTPLSFQTFKRSPKATLSEQC</sequence>
<dbReference type="AlphaFoldDB" id="A0A8H5ICP2"/>
<dbReference type="Pfam" id="PF10282">
    <property type="entry name" value="Lactonase"/>
    <property type="match status" value="1"/>
</dbReference>
<dbReference type="GO" id="GO:0017057">
    <property type="term" value="F:6-phosphogluconolactonase activity"/>
    <property type="evidence" value="ECO:0007669"/>
    <property type="project" value="TreeGrafter"/>
</dbReference>
<gene>
    <name evidence="2" type="ORF">FMEXI_11317</name>
</gene>
<dbReference type="EMBL" id="JAAOAM010000302">
    <property type="protein sequence ID" value="KAF5534416.1"/>
    <property type="molecule type" value="Genomic_DNA"/>
</dbReference>
<dbReference type="Gene3D" id="2.130.10.10">
    <property type="entry name" value="YVTN repeat-like/Quinoprotein amine dehydrogenase"/>
    <property type="match status" value="1"/>
</dbReference>
<keyword evidence="2" id="KW-0413">Isomerase</keyword>
<dbReference type="PANTHER" id="PTHR30344">
    <property type="entry name" value="6-PHOSPHOGLUCONOLACTONASE-RELATED"/>
    <property type="match status" value="1"/>
</dbReference>
<dbReference type="Proteomes" id="UP000522262">
    <property type="component" value="Unassembled WGS sequence"/>
</dbReference>
<protein>
    <submittedName>
        <fullName evidence="2">Muconate cycloisomerase I</fullName>
    </submittedName>
</protein>
<dbReference type="GO" id="GO:0016853">
    <property type="term" value="F:isomerase activity"/>
    <property type="evidence" value="ECO:0007669"/>
    <property type="project" value="UniProtKB-KW"/>
</dbReference>
<dbReference type="InterPro" id="IPR019405">
    <property type="entry name" value="Lactonase_7-beta_prop"/>
</dbReference>
<proteinExistence type="inferred from homology"/>
<accession>A0A8H5ICP2</accession>
<name>A0A8H5ICP2_9HYPO</name>